<dbReference type="InterPro" id="IPR036569">
    <property type="entry name" value="RpiB_LacA_LacB_sf"/>
</dbReference>
<feature type="binding site" evidence="4">
    <location>
        <position position="112"/>
    </location>
    <ligand>
        <name>D-ribulose 5-phosphate</name>
        <dbReference type="ChEBI" id="CHEBI:58121"/>
    </ligand>
</feature>
<evidence type="ECO:0000256" key="1">
    <source>
        <dbReference type="ARBA" id="ARBA00008754"/>
    </source>
</evidence>
<gene>
    <name evidence="5" type="ORF">N47_J05240</name>
</gene>
<dbReference type="PANTHER" id="PTHR30345">
    <property type="entry name" value="RIBOSE-5-PHOSPHATE ISOMERASE B"/>
    <property type="match status" value="1"/>
</dbReference>
<dbReference type="GO" id="GO:0004751">
    <property type="term" value="F:ribose-5-phosphate isomerase activity"/>
    <property type="evidence" value="ECO:0007669"/>
    <property type="project" value="TreeGrafter"/>
</dbReference>
<feature type="binding site" evidence="4">
    <location>
        <begin position="79"/>
        <end position="83"/>
    </location>
    <ligand>
        <name>D-ribulose 5-phosphate</name>
        <dbReference type="ChEBI" id="CHEBI:58121"/>
    </ligand>
</feature>
<feature type="binding site" evidence="4">
    <location>
        <begin position="21"/>
        <end position="22"/>
    </location>
    <ligand>
        <name>D-ribulose 5-phosphate</name>
        <dbReference type="ChEBI" id="CHEBI:58121"/>
    </ligand>
</feature>
<accession>E1YG49</accession>
<dbReference type="GO" id="GO:0009052">
    <property type="term" value="P:pentose-phosphate shunt, non-oxidative branch"/>
    <property type="evidence" value="ECO:0007669"/>
    <property type="project" value="TreeGrafter"/>
</dbReference>
<reference evidence="5" key="1">
    <citation type="journal article" date="2011" name="Environ. Microbiol.">
        <title>Genomic insights into the metabolic potential of the polycyclic aromatic hydrocarbon degrading sulfate-reducing Deltaproteobacterium N47.</title>
        <authorList>
            <person name="Bergmann F."/>
            <person name="Selesi D."/>
            <person name="Weinmaier T."/>
            <person name="Tischler P."/>
            <person name="Rattei T."/>
            <person name="Meckenstock R.U."/>
        </authorList>
    </citation>
    <scope>NUCLEOTIDE SEQUENCE</scope>
</reference>
<feature type="active site" description="Proton donor" evidence="3">
    <location>
        <position position="111"/>
    </location>
</feature>
<dbReference type="NCBIfam" id="TIGR01120">
    <property type="entry name" value="rpiB"/>
    <property type="match status" value="1"/>
</dbReference>
<evidence type="ECO:0000256" key="2">
    <source>
        <dbReference type="ARBA" id="ARBA00023235"/>
    </source>
</evidence>
<comment type="similarity">
    <text evidence="1">Belongs to the LacAB/RpiB family.</text>
</comment>
<dbReference type="NCBIfam" id="TIGR00689">
    <property type="entry name" value="rpiB_lacA_lacB"/>
    <property type="match status" value="1"/>
</dbReference>
<dbReference type="AlphaFoldDB" id="E1YG49"/>
<dbReference type="EMBL" id="FR695872">
    <property type="protein sequence ID" value="CBX29543.1"/>
    <property type="molecule type" value="Genomic_DNA"/>
</dbReference>
<evidence type="ECO:0000313" key="5">
    <source>
        <dbReference type="EMBL" id="CBX29543.1"/>
    </source>
</evidence>
<feature type="binding site" evidence="4">
    <location>
        <position position="122"/>
    </location>
    <ligand>
        <name>D-ribulose 5-phosphate</name>
        <dbReference type="ChEBI" id="CHEBI:58121"/>
    </ligand>
</feature>
<dbReference type="NCBIfam" id="NF004051">
    <property type="entry name" value="PRK05571.1"/>
    <property type="match status" value="1"/>
</dbReference>
<name>E1YG49_9BACT</name>
<dbReference type="InterPro" id="IPR003500">
    <property type="entry name" value="RpiB_LacA_LacB"/>
</dbReference>
<dbReference type="PIRSF" id="PIRSF005384">
    <property type="entry name" value="RpiB_LacA_B"/>
    <property type="match status" value="1"/>
</dbReference>
<evidence type="ECO:0000256" key="4">
    <source>
        <dbReference type="PIRSR" id="PIRSR005384-2"/>
    </source>
</evidence>
<proteinExistence type="inferred from homology"/>
<evidence type="ECO:0000256" key="3">
    <source>
        <dbReference type="PIRSR" id="PIRSR005384-1"/>
    </source>
</evidence>
<dbReference type="GO" id="GO:0019316">
    <property type="term" value="P:D-allose catabolic process"/>
    <property type="evidence" value="ECO:0007669"/>
    <property type="project" value="TreeGrafter"/>
</dbReference>
<dbReference type="SUPFAM" id="SSF89623">
    <property type="entry name" value="Ribose/Galactose isomerase RpiB/AlsB"/>
    <property type="match status" value="1"/>
</dbReference>
<keyword evidence="2 5" id="KW-0413">Isomerase</keyword>
<dbReference type="Gene3D" id="3.40.1400.10">
    <property type="entry name" value="Sugar-phosphate isomerase, RpiB/LacA/LacB"/>
    <property type="match status" value="1"/>
</dbReference>
<feature type="active site" description="Proton acceptor" evidence="3">
    <location>
        <position position="78"/>
    </location>
</feature>
<feature type="binding site" evidence="4">
    <location>
        <position position="145"/>
    </location>
    <ligand>
        <name>D-ribulose 5-phosphate</name>
        <dbReference type="ChEBI" id="CHEBI:58121"/>
    </ligand>
</feature>
<dbReference type="PANTHER" id="PTHR30345:SF0">
    <property type="entry name" value="DNA DAMAGE-REPAIR_TOLERATION PROTEIN DRT102"/>
    <property type="match status" value="1"/>
</dbReference>
<dbReference type="InterPro" id="IPR004785">
    <property type="entry name" value="RpiB"/>
</dbReference>
<feature type="binding site" evidence="4">
    <location>
        <position position="149"/>
    </location>
    <ligand>
        <name>D-ribulose 5-phosphate</name>
        <dbReference type="ChEBI" id="CHEBI:58121"/>
    </ligand>
</feature>
<sequence>MNYLKNRNCSMDKSPIVIGNDHAAYQLKKLIIKHLTENGIEVKDIGTNNENSVDYPDYGIKVASLVSTKEFGRGILLCGSGIGMSIVANRFSNIRAALCNDVFSAIISRKHNNSNVLVMGARVIGETLALEILKSWLETDFEGGRHQQRIDKFNDLGSSGFCDDKFQ</sequence>
<protein>
    <submittedName>
        <fullName evidence="5">Ribose-5-phosphate isomerase B</fullName>
    </submittedName>
</protein>
<organism evidence="5">
    <name type="scientific">uncultured Desulfobacterium sp</name>
    <dbReference type="NCBI Taxonomy" id="201089"/>
    <lineage>
        <taxon>Bacteria</taxon>
        <taxon>Pseudomonadati</taxon>
        <taxon>Thermodesulfobacteriota</taxon>
        <taxon>Desulfobacteria</taxon>
        <taxon>Desulfobacterales</taxon>
        <taxon>Desulfobacteriaceae</taxon>
        <taxon>Desulfobacterium</taxon>
        <taxon>environmental samples</taxon>
    </lineage>
</organism>
<dbReference type="Pfam" id="PF02502">
    <property type="entry name" value="LacAB_rpiB"/>
    <property type="match status" value="1"/>
</dbReference>